<dbReference type="AlphaFoldDB" id="A0A329VKF7"/>
<reference evidence="2 3" key="1">
    <citation type="journal article" date="2018" name="Int. J. Syst. Evol. Microbiol.">
        <title>Whole-genome-based revisit of Photorhabdus phylogeny: proposal for the elevation of most Photorhabdus subspecies to the species level and description of one novel species Photorhabdus bodei sp. nov., and one novel subspecies Photorhabdus laumondii subsp. clarkei subsp. nov.</title>
        <authorList>
            <person name="Machado R.A.R."/>
            <person name="Wuthrich D."/>
            <person name="Kuhnert P."/>
            <person name="Arce C.C.M."/>
            <person name="Thonen L."/>
            <person name="Ruiz C."/>
            <person name="Zhang X."/>
            <person name="Robert C.A.M."/>
            <person name="Karimi J."/>
            <person name="Kamali S."/>
            <person name="Ma J."/>
            <person name="Bruggmann R."/>
            <person name="Erb M."/>
        </authorList>
    </citation>
    <scope>NUCLEOTIDE SEQUENCE [LARGE SCALE GENOMIC DNA]</scope>
    <source>
        <strain evidence="2 3">BOJ-47</strain>
    </source>
</reference>
<proteinExistence type="predicted"/>
<comment type="caution">
    <text evidence="2">The sequence shown here is derived from an EMBL/GenBank/DDBJ whole genome shotgun (WGS) entry which is preliminary data.</text>
</comment>
<name>A0A329VKF7_9GAMM</name>
<dbReference type="Proteomes" id="UP000250870">
    <property type="component" value="Unassembled WGS sequence"/>
</dbReference>
<keyword evidence="1" id="KW-0812">Transmembrane</keyword>
<dbReference type="EMBL" id="NSCI01000004">
    <property type="protein sequence ID" value="RAW92269.1"/>
    <property type="molecule type" value="Genomic_DNA"/>
</dbReference>
<keyword evidence="1" id="KW-1133">Transmembrane helix</keyword>
<organism evidence="2 3">
    <name type="scientific">Photorhabdus laumondii subsp. clarkei</name>
    <dbReference type="NCBI Taxonomy" id="2029685"/>
    <lineage>
        <taxon>Bacteria</taxon>
        <taxon>Pseudomonadati</taxon>
        <taxon>Pseudomonadota</taxon>
        <taxon>Gammaproteobacteria</taxon>
        <taxon>Enterobacterales</taxon>
        <taxon>Morganellaceae</taxon>
        <taxon>Photorhabdus</taxon>
    </lineage>
</organism>
<protein>
    <submittedName>
        <fullName evidence="2">Uncharacterized protein</fullName>
    </submittedName>
</protein>
<evidence type="ECO:0000256" key="1">
    <source>
        <dbReference type="SAM" id="Phobius"/>
    </source>
</evidence>
<evidence type="ECO:0000313" key="3">
    <source>
        <dbReference type="Proteomes" id="UP000250870"/>
    </source>
</evidence>
<evidence type="ECO:0000313" key="2">
    <source>
        <dbReference type="EMBL" id="RAW92269.1"/>
    </source>
</evidence>
<accession>A0A329VKF7</accession>
<sequence>MILPLVIDFKNIINKFQDFNSTCYGYIKSLGAELTFLARLDSLFYFLLEFRFFMFPKVQFLYLSLFIYCYHHFITILLPFLIILIF</sequence>
<keyword evidence="1" id="KW-0472">Membrane</keyword>
<gene>
    <name evidence="2" type="ORF">CKY01_04835</name>
</gene>
<feature type="transmembrane region" description="Helical" evidence="1">
    <location>
        <begin position="60"/>
        <end position="85"/>
    </location>
</feature>